<evidence type="ECO:0000256" key="2">
    <source>
        <dbReference type="SAM" id="SignalP"/>
    </source>
</evidence>
<dbReference type="InterPro" id="IPR019734">
    <property type="entry name" value="TPR_rpt"/>
</dbReference>
<keyword evidence="4" id="KW-1185">Reference proteome</keyword>
<feature type="repeat" description="TPR" evidence="1">
    <location>
        <begin position="118"/>
        <end position="151"/>
    </location>
</feature>
<dbReference type="OrthoDB" id="495305at2"/>
<dbReference type="SMART" id="SM00028">
    <property type="entry name" value="TPR"/>
    <property type="match status" value="2"/>
</dbReference>
<gene>
    <name evidence="3" type="ORF">PSM7751_01613</name>
</gene>
<evidence type="ECO:0000256" key="1">
    <source>
        <dbReference type="PROSITE-ProRule" id="PRU00339"/>
    </source>
</evidence>
<proteinExistence type="predicted"/>
<name>A0A1X6Z0W7_9RHOB</name>
<keyword evidence="1" id="KW-0802">TPR repeat</keyword>
<evidence type="ECO:0000313" key="4">
    <source>
        <dbReference type="Proteomes" id="UP000193963"/>
    </source>
</evidence>
<feature type="chain" id="PRO_5013027534" evidence="2">
    <location>
        <begin position="27"/>
        <end position="197"/>
    </location>
</feature>
<dbReference type="PROSITE" id="PS50005">
    <property type="entry name" value="TPR"/>
    <property type="match status" value="1"/>
</dbReference>
<dbReference type="EMBL" id="FWFN01000003">
    <property type="protein sequence ID" value="SLN36993.1"/>
    <property type="molecule type" value="Genomic_DNA"/>
</dbReference>
<dbReference type="AlphaFoldDB" id="A0A1X6Z0W7"/>
<reference evidence="3 4" key="1">
    <citation type="submission" date="2017-03" db="EMBL/GenBank/DDBJ databases">
        <authorList>
            <person name="Afonso C.L."/>
            <person name="Miller P.J."/>
            <person name="Scott M.A."/>
            <person name="Spackman E."/>
            <person name="Goraichik I."/>
            <person name="Dimitrov K.M."/>
            <person name="Suarez D.L."/>
            <person name="Swayne D.E."/>
        </authorList>
    </citation>
    <scope>NUCLEOTIDE SEQUENCE [LARGE SCALE GENOMIC DNA]</scope>
    <source>
        <strain evidence="3 4">CECT 7751</strain>
    </source>
</reference>
<dbReference type="RefSeq" id="WP_085887495.1">
    <property type="nucleotide sequence ID" value="NZ_FWFN01000003.1"/>
</dbReference>
<protein>
    <submittedName>
        <fullName evidence="3">Tetratricopeptide repeat protein</fullName>
    </submittedName>
</protein>
<sequence length="197" mass="21229">MPQPFLPRRRSALSRLCALAVPLLLAACAEGPPGLPDSPYAPGLDPKGDAVDGMVVGDRLLQAGEYELAIDAYTRAALDQGLTPRVYAGIGTANLQLGRLGQAEEQLRRASEGADTSPEVWNNLGLVLIGRGQLQEAVATLRRAYALDNGESDAIRDNLRLALAMMGERPYDPEQQEDFQVVHSGQGYYEIRDTDPG</sequence>
<dbReference type="SUPFAM" id="SSF48452">
    <property type="entry name" value="TPR-like"/>
    <property type="match status" value="1"/>
</dbReference>
<organism evidence="3 4">
    <name type="scientific">Pseudooceanicola marinus</name>
    <dbReference type="NCBI Taxonomy" id="396013"/>
    <lineage>
        <taxon>Bacteria</taxon>
        <taxon>Pseudomonadati</taxon>
        <taxon>Pseudomonadota</taxon>
        <taxon>Alphaproteobacteria</taxon>
        <taxon>Rhodobacterales</taxon>
        <taxon>Paracoccaceae</taxon>
        <taxon>Pseudooceanicola</taxon>
    </lineage>
</organism>
<feature type="signal peptide" evidence="2">
    <location>
        <begin position="1"/>
        <end position="26"/>
    </location>
</feature>
<dbReference type="Proteomes" id="UP000193963">
    <property type="component" value="Unassembled WGS sequence"/>
</dbReference>
<evidence type="ECO:0000313" key="3">
    <source>
        <dbReference type="EMBL" id="SLN36993.1"/>
    </source>
</evidence>
<dbReference type="InterPro" id="IPR011990">
    <property type="entry name" value="TPR-like_helical_dom_sf"/>
</dbReference>
<accession>A0A1X6Z0W7</accession>
<dbReference type="Pfam" id="PF13432">
    <property type="entry name" value="TPR_16"/>
    <property type="match status" value="1"/>
</dbReference>
<keyword evidence="2" id="KW-0732">Signal</keyword>
<dbReference type="Gene3D" id="1.25.40.10">
    <property type="entry name" value="Tetratricopeptide repeat domain"/>
    <property type="match status" value="1"/>
</dbReference>